<dbReference type="InterPro" id="IPR036236">
    <property type="entry name" value="Znf_C2H2_sf"/>
</dbReference>
<feature type="region of interest" description="Disordered" evidence="2">
    <location>
        <begin position="1345"/>
        <end position="1422"/>
    </location>
</feature>
<feature type="compositionally biased region" description="Polar residues" evidence="2">
    <location>
        <begin position="1355"/>
        <end position="1399"/>
    </location>
</feature>
<feature type="region of interest" description="Disordered" evidence="2">
    <location>
        <begin position="1538"/>
        <end position="1745"/>
    </location>
</feature>
<feature type="compositionally biased region" description="Pro residues" evidence="2">
    <location>
        <begin position="1572"/>
        <end position="1585"/>
    </location>
</feature>
<feature type="domain" description="C2H2-type" evidence="3">
    <location>
        <begin position="1518"/>
        <end position="1545"/>
    </location>
</feature>
<evidence type="ECO:0000256" key="1">
    <source>
        <dbReference type="PROSITE-ProRule" id="PRU00042"/>
    </source>
</evidence>
<dbReference type="FunFam" id="3.30.160.60:FF:003785">
    <property type="entry name" value="Ras-responsive element-binding protein 1b"/>
    <property type="match status" value="1"/>
</dbReference>
<feature type="compositionally biased region" description="Low complexity" evidence="2">
    <location>
        <begin position="1615"/>
        <end position="1624"/>
    </location>
</feature>
<dbReference type="GO" id="GO:0005634">
    <property type="term" value="C:nucleus"/>
    <property type="evidence" value="ECO:0007669"/>
    <property type="project" value="TreeGrafter"/>
</dbReference>
<feature type="compositionally biased region" description="Pro residues" evidence="2">
    <location>
        <begin position="1459"/>
        <end position="1470"/>
    </location>
</feature>
<evidence type="ECO:0000259" key="3">
    <source>
        <dbReference type="PROSITE" id="PS50157"/>
    </source>
</evidence>
<sequence length="1745" mass="185938">MKIHEKDPASGLLPLSPPSPNKRRRPSVKRREEEGEEPPAKKVRRHTCPYLLTSFPYLLSLYPYLLSLSPFLLSPQQVEEVMQVEVRGEEELLPCPLCFKTCSSRLELDAHMDTHPDTALRCDLCCLSFRTHRGLLRHNAGVHKLLPQDPSGRPFIQNNPSIPPGFNELAFIDFSCKKFAHIAQVWCETNLRRCISKFHRFVCDSCDRAFPLRSALELHKTTSHPEEPEELEDLEPDELEEPEEPEETPTQSDFLQALGLQHVSTVIHGPSADEVHQAHLDSIKVIQVAPPHFLSGGLSLPLMDAMSLLQPFLPPPAFLMPDGGAAAASSGVKPGEELADIQQILRGASLSLPSNQAAGTNQILSLPGNKAAALPGGHAGAELGDAHTPLSDSPPASSTAVHEEAELSGRKPGAKAGSSHALPPGHRAAPVQHLRLRGAGQSHADPPLRTHSGERPYVCRVCHYPFTVKANCERHLRKKHGKTSRKDIEKNIKYISSPGGSPSVSLASPSVSPAAVTTETEPVATETLCRFCGDSLQSYRSLQIHLRTHNGCSRKPYECRRCGAAFLAKRNCIHHLLKQHPEVQEGRSRGTSAPCCPRQAPGGPGEREAHQHPAAPVRHHTVKQEETDQPLDFSRGRGGDSPSVVKQETPPPPSVADQPIDLSELPPLASIAQIISSVSGATDLLKPRPRPEIKAPPPTSCQEDDAPPAPPAKILANTDANKFSNFLQSQELGVKREDQSAASAAVGGEESVGGGEKEVKPPVSKGKKNAYSNSDKSLSPYLLYPHLLSPHSPVSSPPLSSPPLSSLTCLLTSSLLTSSLLTHLSPHLLSPHSPVSSPPLSSPPLSSLTCLLTSSLLTHLSHHLLSPHSPVSSPPLSSLTCLITSSPHSPVSSPPLSSLTCLLTSSPHLLSPHSPVSSHLFLTPHPPLLSPHSHSPAPSLSLLTHCLITSSLPHLLSPHSPVSSPLSPNHLSSSCLLTSSLLTSSLLTHLSPHLLSPHSPVSSPPLSSLTCFLTSSLLTHLSPHLLSPDSSISSPPLSPHLLSPHSPVSSLTCLLTSSLLTHLSHHLLSPHSPVSSPPLSSLTCLLTSSLLTHLSPHLLSPHSLVSSPPLSSLTCLLTSSLLTHLSQPPLSSLTCLLTPLSSLTCFLTSSLLTLSPHLLSPHSSISSPPLSSLTCLLTSSLLTHLSPHSLVSSPPLSSLTFLLTSSLLTHRSPHLLSPHSPVSSPPLSSLTCLLTSSLSSLTCLLTSSVSSPPLSSLTCLLTNLSPHLSPHSPFSSPPLSSLTCLLTSSLSSLTCLLTSSLLTHLSPHLLFLITCQKPFPCPKCDAFFSTKSNCERHLLRKHGVTHRTLRRNDSQSETEQMTPEPSDSANASTDSGSAPTAGSPTPSDQPMTSSANSSPAHKPNSDVSHLQEEELDDDDCHSNKSLDLNFGKKLIDFKLSGSSPPVQDQTSSSSEGPEKIPPPSSSPPPQVKDYKHVCRVCKKSFRYATTLARHERAHLSDETPPPSCEGRRLDKRKKICNVCGKRFWSLQDLTRHMRSHTGERPYQFSPSPEESGPPSKESPEESPEGSSGPPPVESRPPPVESGPPSKERPVESPEGSSGPPPVESGPPPVESPVESPEESSGPPPVESPVESGPPPVESPVESGPPPVESPEESSGPPPVESPEESSGPPPVESPEESSGPSPAETPPQQATDTKTTSKEETTSKDPALEASDPPAEGLVLGELESNKTPPVEVQRPLVEAD</sequence>
<feature type="region of interest" description="Disordered" evidence="2">
    <location>
        <begin position="375"/>
        <end position="427"/>
    </location>
</feature>
<organism evidence="4 5">
    <name type="scientific">Dissostichus eleginoides</name>
    <name type="common">Patagonian toothfish</name>
    <name type="synonym">Dissostichus amissus</name>
    <dbReference type="NCBI Taxonomy" id="100907"/>
    <lineage>
        <taxon>Eukaryota</taxon>
        <taxon>Metazoa</taxon>
        <taxon>Chordata</taxon>
        <taxon>Craniata</taxon>
        <taxon>Vertebrata</taxon>
        <taxon>Euteleostomi</taxon>
        <taxon>Actinopterygii</taxon>
        <taxon>Neopterygii</taxon>
        <taxon>Teleostei</taxon>
        <taxon>Neoteleostei</taxon>
        <taxon>Acanthomorphata</taxon>
        <taxon>Eupercaria</taxon>
        <taxon>Perciformes</taxon>
        <taxon>Notothenioidei</taxon>
        <taxon>Nototheniidae</taxon>
        <taxon>Dissostichus</taxon>
    </lineage>
</organism>
<feature type="domain" description="C2H2-type" evidence="3">
    <location>
        <begin position="557"/>
        <end position="585"/>
    </location>
</feature>
<keyword evidence="1" id="KW-0862">Zinc</keyword>
<dbReference type="FunFam" id="3.30.160.60:FF:002476">
    <property type="entry name" value="Ras responsive element binding protein 1a"/>
    <property type="match status" value="1"/>
</dbReference>
<name>A0AAD9F111_DISEL</name>
<dbReference type="InterPro" id="IPR052795">
    <property type="entry name" value="RREB1"/>
</dbReference>
<dbReference type="FunFam" id="3.30.160.60:FF:003009">
    <property type="entry name" value="Ras-responsive element binding protein, putative"/>
    <property type="match status" value="1"/>
</dbReference>
<feature type="compositionally biased region" description="Acidic residues" evidence="2">
    <location>
        <begin position="227"/>
        <end position="247"/>
    </location>
</feature>
<keyword evidence="5" id="KW-1185">Reference proteome</keyword>
<feature type="compositionally biased region" description="Basic and acidic residues" evidence="2">
    <location>
        <begin position="1699"/>
        <end position="1711"/>
    </location>
</feature>
<feature type="region of interest" description="Disordered" evidence="2">
    <location>
        <begin position="1439"/>
        <end position="1473"/>
    </location>
</feature>
<feature type="compositionally biased region" description="Polar residues" evidence="2">
    <location>
        <begin position="390"/>
        <end position="400"/>
    </location>
</feature>
<dbReference type="PANTHER" id="PTHR46451">
    <property type="entry name" value="RAS-RESPONSIVE ELEMENT-BINDING PROTEIN 1"/>
    <property type="match status" value="1"/>
</dbReference>
<protein>
    <submittedName>
        <fullName evidence="4">Ras-responsive element-binding protein 1</fullName>
    </submittedName>
</protein>
<dbReference type="GO" id="GO:0008270">
    <property type="term" value="F:zinc ion binding"/>
    <property type="evidence" value="ECO:0007669"/>
    <property type="project" value="UniProtKB-KW"/>
</dbReference>
<feature type="region of interest" description="Disordered" evidence="2">
    <location>
        <begin position="582"/>
        <end position="661"/>
    </location>
</feature>
<feature type="region of interest" description="Disordered" evidence="2">
    <location>
        <begin position="1493"/>
        <end position="1515"/>
    </location>
</feature>
<feature type="compositionally biased region" description="Pro residues" evidence="2">
    <location>
        <begin position="1602"/>
        <end position="1614"/>
    </location>
</feature>
<dbReference type="GO" id="GO:0001228">
    <property type="term" value="F:DNA-binding transcription activator activity, RNA polymerase II-specific"/>
    <property type="evidence" value="ECO:0007669"/>
    <property type="project" value="TreeGrafter"/>
</dbReference>
<evidence type="ECO:0000256" key="2">
    <source>
        <dbReference type="SAM" id="MobiDB-lite"/>
    </source>
</evidence>
<dbReference type="SMART" id="SM00355">
    <property type="entry name" value="ZnF_C2H2"/>
    <property type="match status" value="9"/>
</dbReference>
<dbReference type="PROSITE" id="PS00028">
    <property type="entry name" value="ZINC_FINGER_C2H2_1"/>
    <property type="match status" value="8"/>
</dbReference>
<dbReference type="GO" id="GO:0000978">
    <property type="term" value="F:RNA polymerase II cis-regulatory region sequence-specific DNA binding"/>
    <property type="evidence" value="ECO:0007669"/>
    <property type="project" value="TreeGrafter"/>
</dbReference>
<feature type="region of interest" description="Disordered" evidence="2">
    <location>
        <begin position="1"/>
        <end position="42"/>
    </location>
</feature>
<dbReference type="FunFam" id="3.30.160.60:FF:000507">
    <property type="entry name" value="ras-responsive element-binding protein 1 isoform X2"/>
    <property type="match status" value="1"/>
</dbReference>
<evidence type="ECO:0000313" key="4">
    <source>
        <dbReference type="EMBL" id="KAK1884767.1"/>
    </source>
</evidence>
<feature type="compositionally biased region" description="Pro residues" evidence="2">
    <location>
        <begin position="1625"/>
        <end position="1652"/>
    </location>
</feature>
<dbReference type="Gene3D" id="3.30.160.60">
    <property type="entry name" value="Classic Zinc Finger"/>
    <property type="match status" value="4"/>
</dbReference>
<dbReference type="InterPro" id="IPR013087">
    <property type="entry name" value="Znf_C2H2_type"/>
</dbReference>
<reference evidence="4" key="1">
    <citation type="submission" date="2023-04" db="EMBL/GenBank/DDBJ databases">
        <title>Chromosome-level genome of Chaenocephalus aceratus.</title>
        <authorList>
            <person name="Park H."/>
        </authorList>
    </citation>
    <scope>NUCLEOTIDE SEQUENCE</scope>
    <source>
        <strain evidence="4">DE</strain>
        <tissue evidence="4">Muscle</tissue>
    </source>
</reference>
<proteinExistence type="predicted"/>
<feature type="domain" description="C2H2-type" evidence="3">
    <location>
        <begin position="527"/>
        <end position="554"/>
    </location>
</feature>
<feature type="domain" description="C2H2-type" evidence="3">
    <location>
        <begin position="457"/>
        <end position="480"/>
    </location>
</feature>
<dbReference type="EMBL" id="JASDAP010000021">
    <property type="protein sequence ID" value="KAK1884767.1"/>
    <property type="molecule type" value="Genomic_DNA"/>
</dbReference>
<feature type="region of interest" description="Disordered" evidence="2">
    <location>
        <begin position="219"/>
        <end position="252"/>
    </location>
</feature>
<feature type="compositionally biased region" description="Low complexity" evidence="2">
    <location>
        <begin position="1549"/>
        <end position="1559"/>
    </location>
</feature>
<feature type="domain" description="C2H2-type" evidence="3">
    <location>
        <begin position="1476"/>
        <end position="1503"/>
    </location>
</feature>
<evidence type="ECO:0000313" key="5">
    <source>
        <dbReference type="Proteomes" id="UP001228049"/>
    </source>
</evidence>
<feature type="compositionally biased region" description="Polar residues" evidence="2">
    <location>
        <begin position="1440"/>
        <end position="1450"/>
    </location>
</feature>
<feature type="domain" description="C2H2-type" evidence="3">
    <location>
        <begin position="201"/>
        <end position="229"/>
    </location>
</feature>
<accession>A0AAD9F111</accession>
<feature type="compositionally biased region" description="Low complexity" evidence="2">
    <location>
        <begin position="740"/>
        <end position="749"/>
    </location>
</feature>
<feature type="region of interest" description="Disordered" evidence="2">
    <location>
        <begin position="682"/>
        <end position="715"/>
    </location>
</feature>
<dbReference type="SUPFAM" id="SSF57667">
    <property type="entry name" value="beta-beta-alpha zinc fingers"/>
    <property type="match status" value="4"/>
</dbReference>
<keyword evidence="1" id="KW-0863">Zinc-finger</keyword>
<gene>
    <name evidence="4" type="ORF">KUDE01_030965</name>
</gene>
<dbReference type="Pfam" id="PF13912">
    <property type="entry name" value="zf-C2H2_6"/>
    <property type="match status" value="1"/>
</dbReference>
<feature type="region of interest" description="Disordered" evidence="2">
    <location>
        <begin position="734"/>
        <end position="772"/>
    </location>
</feature>
<dbReference type="Proteomes" id="UP001228049">
    <property type="component" value="Unassembled WGS sequence"/>
</dbReference>
<keyword evidence="1" id="KW-0479">Metal-binding</keyword>
<dbReference type="Pfam" id="PF00096">
    <property type="entry name" value="zf-C2H2"/>
    <property type="match status" value="1"/>
</dbReference>
<dbReference type="PROSITE" id="PS50157">
    <property type="entry name" value="ZINC_FINGER_C2H2_2"/>
    <property type="match status" value="6"/>
</dbReference>
<comment type="caution">
    <text evidence="4">The sequence shown here is derived from an EMBL/GenBank/DDBJ whole genome shotgun (WGS) entry which is preliminary data.</text>
</comment>
<dbReference type="PANTHER" id="PTHR46451:SF1">
    <property type="entry name" value="RAS-RESPONSIVE ELEMENT-BINDING PROTEIN 1"/>
    <property type="match status" value="1"/>
</dbReference>